<protein>
    <recommendedName>
        <fullName evidence="3">Polymerase nucleotidyl transferase domain-containing protein</fullName>
    </recommendedName>
</protein>
<evidence type="ECO:0008006" key="3">
    <source>
        <dbReference type="Google" id="ProtNLM"/>
    </source>
</evidence>
<dbReference type="Proteomes" id="UP001057134">
    <property type="component" value="Chromosome"/>
</dbReference>
<name>A0ABY4RS71_9BACL</name>
<reference evidence="1" key="2">
    <citation type="journal article" date="2021" name="J Anim Sci Technol">
        <title>Complete genome sequence of Paenibacillus konkukensis sp. nov. SK3146 as a potential probiotic strain.</title>
        <authorList>
            <person name="Jung H.I."/>
            <person name="Park S."/>
            <person name="Niu K.M."/>
            <person name="Lee S.W."/>
            <person name="Kothari D."/>
            <person name="Yi K.J."/>
            <person name="Kim S.K."/>
        </authorList>
    </citation>
    <scope>NUCLEOTIDE SEQUENCE</scope>
    <source>
        <strain evidence="1">SK3146</strain>
    </source>
</reference>
<organism evidence="1 2">
    <name type="scientific">Paenibacillus konkukensis</name>
    <dbReference type="NCBI Taxonomy" id="2020716"/>
    <lineage>
        <taxon>Bacteria</taxon>
        <taxon>Bacillati</taxon>
        <taxon>Bacillota</taxon>
        <taxon>Bacilli</taxon>
        <taxon>Bacillales</taxon>
        <taxon>Paenibacillaceae</taxon>
        <taxon>Paenibacillus</taxon>
    </lineage>
</organism>
<accession>A0ABY4RS71</accession>
<reference evidence="1" key="1">
    <citation type="submission" date="2018-02" db="EMBL/GenBank/DDBJ databases">
        <authorList>
            <person name="Kim S.-K."/>
            <person name="Jung H.-I."/>
            <person name="Lee S.-W."/>
        </authorList>
    </citation>
    <scope>NUCLEOTIDE SEQUENCE</scope>
    <source>
        <strain evidence="1">SK3146</strain>
    </source>
</reference>
<keyword evidence="2" id="KW-1185">Reference proteome</keyword>
<gene>
    <name evidence="1" type="ORF">SK3146_04348</name>
</gene>
<sequence length="348" mass="38468">MNVGSAKKAAADWVTNHASRTEGYRGAYFSGSTAVLPDEAELPASSDVDVMIVTAEAAPPLKPGKFIHRDALIEASYISWHQLASAEEVLANYHLANGFRTNTIIADPTGHLHSLQAEVSRLFAERPWVRRRCLNVREKIENGLRAIDTAAPLHDLLTSWLFPTGVTTHLILVAALRNPTVRLRYLAAREVLESYGQDSLYAELLELLGCAHLTPERTERHLDELTRTFDAAAAAARTPFFFSSDISPASRPIAIDGSRELIRRGFHREAVFWIAATFARCHKILAADAPRELQEQLLPAFEAVIADLGIRSREDFLSRAAEGIGYLPRLWEAAESIMANNPEIQPGD</sequence>
<dbReference type="EMBL" id="CP027059">
    <property type="protein sequence ID" value="UQZ85065.1"/>
    <property type="molecule type" value="Genomic_DNA"/>
</dbReference>
<dbReference type="RefSeq" id="WP_249860743.1">
    <property type="nucleotide sequence ID" value="NZ_CP027059.1"/>
</dbReference>
<proteinExistence type="predicted"/>
<evidence type="ECO:0000313" key="1">
    <source>
        <dbReference type="EMBL" id="UQZ85065.1"/>
    </source>
</evidence>
<evidence type="ECO:0000313" key="2">
    <source>
        <dbReference type="Proteomes" id="UP001057134"/>
    </source>
</evidence>